<evidence type="ECO:0000256" key="1">
    <source>
        <dbReference type="ARBA" id="ARBA00023015"/>
    </source>
</evidence>
<comment type="caution">
    <text evidence="6">The sequence shown here is derived from an EMBL/GenBank/DDBJ whole genome shotgun (WGS) entry which is preliminary data.</text>
</comment>
<dbReference type="PANTHER" id="PTHR30055:SF151">
    <property type="entry name" value="TRANSCRIPTIONAL REGULATORY PROTEIN"/>
    <property type="match status" value="1"/>
</dbReference>
<dbReference type="Pfam" id="PF00440">
    <property type="entry name" value="TetR_N"/>
    <property type="match status" value="1"/>
</dbReference>
<dbReference type="PROSITE" id="PS50977">
    <property type="entry name" value="HTH_TETR_2"/>
    <property type="match status" value="1"/>
</dbReference>
<dbReference type="SUPFAM" id="SSF46689">
    <property type="entry name" value="Homeodomain-like"/>
    <property type="match status" value="1"/>
</dbReference>
<reference evidence="6 7" key="1">
    <citation type="submission" date="2018-08" db="EMBL/GenBank/DDBJ databases">
        <title>Paenibacillus sp. M4BSY-1, whole genome shotgun sequence.</title>
        <authorList>
            <person name="Tuo L."/>
        </authorList>
    </citation>
    <scope>NUCLEOTIDE SEQUENCE [LARGE SCALE GENOMIC DNA]</scope>
    <source>
        <strain evidence="6 7">M4BSY-1</strain>
    </source>
</reference>
<evidence type="ECO:0000313" key="6">
    <source>
        <dbReference type="EMBL" id="REK77885.1"/>
    </source>
</evidence>
<evidence type="ECO:0000256" key="4">
    <source>
        <dbReference type="PROSITE-ProRule" id="PRU00335"/>
    </source>
</evidence>
<feature type="DNA-binding region" description="H-T-H motif" evidence="4">
    <location>
        <begin position="35"/>
        <end position="54"/>
    </location>
</feature>
<dbReference type="SUPFAM" id="SSF48498">
    <property type="entry name" value="Tetracyclin repressor-like, C-terminal domain"/>
    <property type="match status" value="1"/>
</dbReference>
<accession>A0A371PPK4</accession>
<dbReference type="Pfam" id="PF02909">
    <property type="entry name" value="TetR_C_1"/>
    <property type="match status" value="1"/>
</dbReference>
<evidence type="ECO:0000256" key="2">
    <source>
        <dbReference type="ARBA" id="ARBA00023125"/>
    </source>
</evidence>
<dbReference type="InterPro" id="IPR004111">
    <property type="entry name" value="Repressor_TetR_C"/>
</dbReference>
<proteinExistence type="predicted"/>
<gene>
    <name evidence="6" type="ORF">DX130_07655</name>
</gene>
<keyword evidence="2 4" id="KW-0238">DNA-binding</keyword>
<evidence type="ECO:0000256" key="3">
    <source>
        <dbReference type="ARBA" id="ARBA00023163"/>
    </source>
</evidence>
<keyword evidence="3" id="KW-0804">Transcription</keyword>
<dbReference type="GO" id="GO:0003700">
    <property type="term" value="F:DNA-binding transcription factor activity"/>
    <property type="evidence" value="ECO:0007669"/>
    <property type="project" value="TreeGrafter"/>
</dbReference>
<protein>
    <submittedName>
        <fullName evidence="6">TetR/AcrR family transcriptional regulator</fullName>
    </submittedName>
</protein>
<dbReference type="Proteomes" id="UP000261905">
    <property type="component" value="Unassembled WGS sequence"/>
</dbReference>
<dbReference type="OrthoDB" id="2570341at2"/>
<dbReference type="PANTHER" id="PTHR30055">
    <property type="entry name" value="HTH-TYPE TRANSCRIPTIONAL REGULATOR RUTR"/>
    <property type="match status" value="1"/>
</dbReference>
<sequence length="220" mass="25156">MVSRRNRPAKEPLSRELIVKTAFELLKEQGMEGMSMRKVAKALDTGPSSLYVYFNNLGQLSSYVLDYGFKELTLPSDGEWKERLFGVLQAYFQLLKEQPGLAEISFTILPEGENYLKLLEFVLEALREGEINPQSAAWGADMMLLYVTSVAFEQHSRRKNDSFKLSNTKAALKNVDSARFPLIHSMNEYLFSGDVVVMERFWWGLEVILKGIKDLPVMKE</sequence>
<dbReference type="InterPro" id="IPR009057">
    <property type="entry name" value="Homeodomain-like_sf"/>
</dbReference>
<dbReference type="EMBL" id="QUBQ01000001">
    <property type="protein sequence ID" value="REK77885.1"/>
    <property type="molecule type" value="Genomic_DNA"/>
</dbReference>
<dbReference type="Gene3D" id="1.10.357.10">
    <property type="entry name" value="Tetracycline Repressor, domain 2"/>
    <property type="match status" value="1"/>
</dbReference>
<feature type="domain" description="HTH tetR-type" evidence="5">
    <location>
        <begin position="12"/>
        <end position="72"/>
    </location>
</feature>
<dbReference type="InterPro" id="IPR050109">
    <property type="entry name" value="HTH-type_TetR-like_transc_reg"/>
</dbReference>
<evidence type="ECO:0000313" key="7">
    <source>
        <dbReference type="Proteomes" id="UP000261905"/>
    </source>
</evidence>
<evidence type="ECO:0000259" key="5">
    <source>
        <dbReference type="PROSITE" id="PS50977"/>
    </source>
</evidence>
<dbReference type="GO" id="GO:0045892">
    <property type="term" value="P:negative regulation of DNA-templated transcription"/>
    <property type="evidence" value="ECO:0007669"/>
    <property type="project" value="InterPro"/>
</dbReference>
<dbReference type="AlphaFoldDB" id="A0A371PPK4"/>
<keyword evidence="1" id="KW-0805">Transcription regulation</keyword>
<organism evidence="6 7">
    <name type="scientific">Paenibacillus paeoniae</name>
    <dbReference type="NCBI Taxonomy" id="2292705"/>
    <lineage>
        <taxon>Bacteria</taxon>
        <taxon>Bacillati</taxon>
        <taxon>Bacillota</taxon>
        <taxon>Bacilli</taxon>
        <taxon>Bacillales</taxon>
        <taxon>Paenibacillaceae</taxon>
        <taxon>Paenibacillus</taxon>
    </lineage>
</organism>
<name>A0A371PPK4_9BACL</name>
<dbReference type="GO" id="GO:0000976">
    <property type="term" value="F:transcription cis-regulatory region binding"/>
    <property type="evidence" value="ECO:0007669"/>
    <property type="project" value="TreeGrafter"/>
</dbReference>
<keyword evidence="7" id="KW-1185">Reference proteome</keyword>
<dbReference type="InterPro" id="IPR001647">
    <property type="entry name" value="HTH_TetR"/>
</dbReference>
<dbReference type="InterPro" id="IPR036271">
    <property type="entry name" value="Tet_transcr_reg_TetR-rel_C_sf"/>
</dbReference>